<accession>A0ACB7XDL4</accession>
<organism evidence="1 2">
    <name type="scientific">Vaccinium darrowii</name>
    <dbReference type="NCBI Taxonomy" id="229202"/>
    <lineage>
        <taxon>Eukaryota</taxon>
        <taxon>Viridiplantae</taxon>
        <taxon>Streptophyta</taxon>
        <taxon>Embryophyta</taxon>
        <taxon>Tracheophyta</taxon>
        <taxon>Spermatophyta</taxon>
        <taxon>Magnoliopsida</taxon>
        <taxon>eudicotyledons</taxon>
        <taxon>Gunneridae</taxon>
        <taxon>Pentapetalae</taxon>
        <taxon>asterids</taxon>
        <taxon>Ericales</taxon>
        <taxon>Ericaceae</taxon>
        <taxon>Vaccinioideae</taxon>
        <taxon>Vaccinieae</taxon>
        <taxon>Vaccinium</taxon>
    </lineage>
</organism>
<evidence type="ECO:0000313" key="1">
    <source>
        <dbReference type="EMBL" id="KAH7838605.1"/>
    </source>
</evidence>
<sequence>MDVTAISCMDDDLSARFQSFSLTEEEQGEVILSQDDVVDSVAECQSSLFGKVISQKPPNLVGLRNTMEKVWGHPKNFRVLAVGNGIFQFIFPSDMEASRVLRGKPWFFNNNFLNLERWQSNKALKDYCFDFTPMYIQVWGLPLQFMSKDVGVKLGMKFGDVDDVRIPQSGTREGRFLRIRTTINVKQPLKRGSLIKLSDAAPSWVEFRYEKLPAFCRYCGKVGHEFLGCNQRFLDMEDEVFRIAQYGDWLRASPATQPGRRPSHHSPEAHAGNSNSDLESHDSSAKNQVSKGNKSQDEASLPNPQGKEDVQDSTRKPSNSTHEEMLTEAYLAEKAEKSVGLKSLSSPGLEGNLLTPYQEQILKNFAKPFSPNVIPSIMNTPPLSGPTQITNTPSPKLPSPLKSPNQNSTTTSPPTTQTIAPMFGQSKPIRPTNNFPTHSTPPPDNSPPEQNITLLSPNFPNPPSSKPPLPPPSLPTENLHQASLIKLCSPTQISKPTLVDIPISVAPPNQKIPKKRFVWALPQARGRRHVLKELDHNSQPPSLALPTPKLSLNHNGKRSLENLNPLANVVGKTSSCKDGAAQKKARSADMVASMAKDTNTAMVVETSLNWSPTDQ</sequence>
<keyword evidence="2" id="KW-1185">Reference proteome</keyword>
<protein>
    <submittedName>
        <fullName evidence="1">Uncharacterized protein</fullName>
    </submittedName>
</protein>
<proteinExistence type="predicted"/>
<comment type="caution">
    <text evidence="1">The sequence shown here is derived from an EMBL/GenBank/DDBJ whole genome shotgun (WGS) entry which is preliminary data.</text>
</comment>
<name>A0ACB7XDL4_9ERIC</name>
<reference evidence="1 2" key="1">
    <citation type="journal article" date="2021" name="Hortic Res">
        <title>High-quality reference genome and annotation aids understanding of berry development for evergreen blueberry (Vaccinium darrowii).</title>
        <authorList>
            <person name="Yu J."/>
            <person name="Hulse-Kemp A.M."/>
            <person name="Babiker E."/>
            <person name="Staton M."/>
        </authorList>
    </citation>
    <scope>NUCLEOTIDE SEQUENCE [LARGE SCALE GENOMIC DNA]</scope>
    <source>
        <strain evidence="2">cv. NJ 8807/NJ 8810</strain>
        <tissue evidence="1">Young leaf</tissue>
    </source>
</reference>
<dbReference type="EMBL" id="CM037156">
    <property type="protein sequence ID" value="KAH7838605.1"/>
    <property type="molecule type" value="Genomic_DNA"/>
</dbReference>
<gene>
    <name evidence="1" type="ORF">Vadar_028843</name>
</gene>
<evidence type="ECO:0000313" key="2">
    <source>
        <dbReference type="Proteomes" id="UP000828048"/>
    </source>
</evidence>
<dbReference type="Proteomes" id="UP000828048">
    <property type="component" value="Chromosome 6"/>
</dbReference>